<evidence type="ECO:0000256" key="1">
    <source>
        <dbReference type="SAM" id="Coils"/>
    </source>
</evidence>
<dbReference type="Proteomes" id="UP001061021">
    <property type="component" value="Segment"/>
</dbReference>
<reference evidence="3 4" key="1">
    <citation type="submission" date="2022-08" db="EMBL/GenBank/DDBJ databases">
        <title>Complete Genome Sequences of Four Pseudomonas aeruginosa Bacteriophages: Kara-mokiny 8, Kara-mokiny 13, Kara-mokiny 16 and Boorn-mokiny 1.</title>
        <authorList>
            <person name="Vaitekenas A."/>
            <person name="Tai A.S."/>
            <person name="Ramsay J.P."/>
            <person name="Stick S.M."/>
            <person name="Kicic A."/>
        </authorList>
    </citation>
    <scope>NUCLEOTIDE SEQUENCE [LARGE SCALE GENOMIC DNA]</scope>
</reference>
<sequence>MNNKPTLNNHHQTALLYLYNNPDQPAFTGPNNQALNELRQMGYVKAKKFENWAGTGHLRMEWTLTKAGIERVEVGFLGKCAACKGIGQTLLRGKCTVCNGRGQGWISEWSQKPIEDNPQIVPKFEKTDANRLADAIEEIGRLEKALAESEKRGSELAASYCDGVVGDEYGHPYCRYKVERDAALAEVERLRESKGDPSGSFDRCMKMMYERDEKAKQLEVALARVAELEKELAMARDAAAKGDAARHAAGGMEMEIHELKTKLAELKKQEPVAWGAFHFGGKRDGKLYTQCETEAQIEAYILDMHRSSDSLTLRKGPLYTAPVVQAQPSVPDGWKPVPMEPTPQMTFVGQSLRYDSVNSIGEIYRQMLAVAPSPIDPAAHPQPCQQPQAHPARCGCER</sequence>
<keyword evidence="1" id="KW-0175">Coiled coil</keyword>
<feature type="coiled-coil region" evidence="1">
    <location>
        <begin position="211"/>
        <end position="269"/>
    </location>
</feature>
<evidence type="ECO:0000313" key="3">
    <source>
        <dbReference type="EMBL" id="UXD82748.1"/>
    </source>
</evidence>
<feature type="region of interest" description="Disordered" evidence="2">
    <location>
        <begin position="379"/>
        <end position="398"/>
    </location>
</feature>
<gene>
    <name evidence="3" type="ORF">NP274_00064</name>
</gene>
<name>A0A977KH13_9CAUD</name>
<evidence type="ECO:0000256" key="2">
    <source>
        <dbReference type="SAM" id="MobiDB-lite"/>
    </source>
</evidence>
<feature type="compositionally biased region" description="Low complexity" evidence="2">
    <location>
        <begin position="379"/>
        <end position="392"/>
    </location>
</feature>
<organism evidence="3 4">
    <name type="scientific">Pseudomonas phage Kara-mokiny kep-wari Wadjak 13</name>
    <dbReference type="NCBI Taxonomy" id="2979342"/>
    <lineage>
        <taxon>Viruses</taxon>
        <taxon>Duplodnaviria</taxon>
        <taxon>Heunggongvirae</taxon>
        <taxon>Uroviricota</taxon>
        <taxon>Caudoviricetes</taxon>
        <taxon>Lindbergviridae</taxon>
        <taxon>Pbunavirus</taxon>
    </lineage>
</organism>
<dbReference type="EMBL" id="OP310979">
    <property type="protein sequence ID" value="UXD82748.1"/>
    <property type="molecule type" value="Genomic_DNA"/>
</dbReference>
<proteinExistence type="predicted"/>
<evidence type="ECO:0000313" key="4">
    <source>
        <dbReference type="Proteomes" id="UP001061021"/>
    </source>
</evidence>
<accession>A0A977KH13</accession>
<keyword evidence="4" id="KW-1185">Reference proteome</keyword>
<protein>
    <submittedName>
        <fullName evidence="3">Uncharacterized protein</fullName>
    </submittedName>
</protein>